<evidence type="ECO:0000256" key="1">
    <source>
        <dbReference type="ARBA" id="ARBA00023015"/>
    </source>
</evidence>
<organism evidence="5">
    <name type="scientific">marine sediment metagenome</name>
    <dbReference type="NCBI Taxonomy" id="412755"/>
    <lineage>
        <taxon>unclassified sequences</taxon>
        <taxon>metagenomes</taxon>
        <taxon>ecological metagenomes</taxon>
    </lineage>
</organism>
<protein>
    <recommendedName>
        <fullName evidence="4">Sox C-terminal domain-containing protein</fullName>
    </recommendedName>
</protein>
<gene>
    <name evidence="5" type="ORF">LCGC14_2622980</name>
</gene>
<comment type="caution">
    <text evidence="5">The sequence shown here is derived from an EMBL/GenBank/DDBJ whole genome shotgun (WGS) entry which is preliminary data.</text>
</comment>
<dbReference type="EMBL" id="LAZR01044804">
    <property type="protein sequence ID" value="KKL03753.1"/>
    <property type="molecule type" value="Genomic_DNA"/>
</dbReference>
<evidence type="ECO:0000256" key="3">
    <source>
        <dbReference type="SAM" id="MobiDB-lite"/>
    </source>
</evidence>
<evidence type="ECO:0000259" key="4">
    <source>
        <dbReference type="PROSITE" id="PS51516"/>
    </source>
</evidence>
<proteinExistence type="predicted"/>
<dbReference type="PROSITE" id="PS51516">
    <property type="entry name" value="SOX_C"/>
    <property type="match status" value="1"/>
</dbReference>
<accession>A0A0F9CV59</accession>
<keyword evidence="2" id="KW-0804">Transcription</keyword>
<dbReference type="InterPro" id="IPR021934">
    <property type="entry name" value="Sox_C"/>
</dbReference>
<reference evidence="5" key="1">
    <citation type="journal article" date="2015" name="Nature">
        <title>Complex archaea that bridge the gap between prokaryotes and eukaryotes.</title>
        <authorList>
            <person name="Spang A."/>
            <person name="Saw J.H."/>
            <person name="Jorgensen S.L."/>
            <person name="Zaremba-Niedzwiedzka K."/>
            <person name="Martijn J."/>
            <person name="Lind A.E."/>
            <person name="van Eijk R."/>
            <person name="Schleper C."/>
            <person name="Guy L."/>
            <person name="Ettema T.J."/>
        </authorList>
    </citation>
    <scope>NUCLEOTIDE SEQUENCE</scope>
</reference>
<keyword evidence="1" id="KW-0805">Transcription regulation</keyword>
<evidence type="ECO:0000313" key="5">
    <source>
        <dbReference type="EMBL" id="KKL03753.1"/>
    </source>
</evidence>
<dbReference type="AlphaFoldDB" id="A0A0F9CV59"/>
<feature type="region of interest" description="Disordered" evidence="3">
    <location>
        <begin position="1"/>
        <end position="38"/>
    </location>
</feature>
<feature type="domain" description="Sox C-terminal" evidence="4">
    <location>
        <begin position="1"/>
        <end position="56"/>
    </location>
</feature>
<sequence length="56" mass="6336">MAEYDPNNLYPVVTTPDGAPPPPPTEPEVEERNLDEYSKPAGVWDKKAFDDYLRLS</sequence>
<feature type="non-terminal residue" evidence="5">
    <location>
        <position position="56"/>
    </location>
</feature>
<evidence type="ECO:0000256" key="2">
    <source>
        <dbReference type="ARBA" id="ARBA00023163"/>
    </source>
</evidence>
<name>A0A0F9CV59_9ZZZZ</name>